<reference evidence="3" key="4">
    <citation type="submission" date="2025-09" db="UniProtKB">
        <authorList>
            <consortium name="Ensembl"/>
        </authorList>
    </citation>
    <scope>IDENTIFICATION</scope>
</reference>
<feature type="compositionally biased region" description="Polar residues" evidence="1">
    <location>
        <begin position="289"/>
        <end position="298"/>
    </location>
</feature>
<feature type="region of interest" description="Disordered" evidence="1">
    <location>
        <begin position="155"/>
        <end position="217"/>
    </location>
</feature>
<dbReference type="KEGG" id="els:105014070"/>
<dbReference type="Pfam" id="PF13516">
    <property type="entry name" value="LRR_6"/>
    <property type="match status" value="2"/>
</dbReference>
<feature type="domain" description="DUF4590" evidence="2">
    <location>
        <begin position="15"/>
        <end position="111"/>
    </location>
</feature>
<proteinExistence type="predicted"/>
<organism evidence="3 4">
    <name type="scientific">Esox lucius</name>
    <name type="common">Northern pike</name>
    <dbReference type="NCBI Taxonomy" id="8010"/>
    <lineage>
        <taxon>Eukaryota</taxon>
        <taxon>Metazoa</taxon>
        <taxon>Chordata</taxon>
        <taxon>Craniata</taxon>
        <taxon>Vertebrata</taxon>
        <taxon>Euteleostomi</taxon>
        <taxon>Actinopterygii</taxon>
        <taxon>Neopterygii</taxon>
        <taxon>Teleostei</taxon>
        <taxon>Protacanthopterygii</taxon>
        <taxon>Esociformes</taxon>
        <taxon>Esocidae</taxon>
        <taxon>Esox</taxon>
    </lineage>
</organism>
<dbReference type="Pfam" id="PF15257">
    <property type="entry name" value="DUF4590"/>
    <property type="match status" value="1"/>
</dbReference>
<protein>
    <recommendedName>
        <fullName evidence="2">DUF4590 domain-containing protein</fullName>
    </recommendedName>
</protein>
<feature type="compositionally biased region" description="Polar residues" evidence="1">
    <location>
        <begin position="171"/>
        <end position="189"/>
    </location>
</feature>
<dbReference type="SMART" id="SM00368">
    <property type="entry name" value="LRR_RI"/>
    <property type="match status" value="6"/>
</dbReference>
<dbReference type="InterPro" id="IPR027962">
    <property type="entry name" value="ERICH3"/>
</dbReference>
<dbReference type="Bgee" id="ENSELUG00000026303">
    <property type="expression patterns" value="Expressed in testis and 2 other cell types or tissues"/>
</dbReference>
<dbReference type="Gene3D" id="3.80.10.10">
    <property type="entry name" value="Ribonuclease Inhibitor"/>
    <property type="match status" value="2"/>
</dbReference>
<dbReference type="InterPro" id="IPR032675">
    <property type="entry name" value="LRR_dom_sf"/>
</dbReference>
<dbReference type="OMA" id="NWFKANI"/>
<dbReference type="InParanoid" id="A0A6Q2XIJ1"/>
<evidence type="ECO:0000313" key="3">
    <source>
        <dbReference type="Ensembl" id="ENSELUP00000053097.1"/>
    </source>
</evidence>
<dbReference type="Proteomes" id="UP000265140">
    <property type="component" value="Chromosome 13"/>
</dbReference>
<evidence type="ECO:0000256" key="1">
    <source>
        <dbReference type="SAM" id="MobiDB-lite"/>
    </source>
</evidence>
<feature type="region of interest" description="Disordered" evidence="1">
    <location>
        <begin position="253"/>
        <end position="323"/>
    </location>
</feature>
<feature type="compositionally biased region" description="Basic and acidic residues" evidence="1">
    <location>
        <begin position="206"/>
        <end position="217"/>
    </location>
</feature>
<sequence>MTYLGSTGHMRSGSAVPRQDELKVLQQVCGGENMSVFKGMVKPGEQFQWVSKRHRGYPFSCTLYLNGLLAARISSCCEYRYAPGFQQGRNSCFRLNWLAGGLPCYRCTSLRRKYSSCQQLNNDTQENLSLPPDQNLGNEMVGSCPSSPLFLPVKPKKAVRRRARKHLKHGSTGSKATDSSEDSASTNMKGNHKLMKPKQRRCQSSPKEHSKVLASKREYIEAPDNLREVSIAPANEKEDCEGSMVTGERWDLSQSATQHRTHRMKTRNVKTTPEKDNLNNSKKYDHQEFNNSAKVSDSLQDEEALNEENGKKKKYLGTNGKSRNGERLKDFYKECVEMSAGLDMSPNKQNWFKANILERRRLKKKLSSCSNILGSDVELSEESDSTRHPERVLRDEDRTKLNNAQPHVLTTERDLHVQLEAMMQVLDTSDEVEQLVLRNTGLTDELLLSLAAALKRSPSEVTLLNLNLNHLGPNGAHILLDLLGSVPQVKGLLLFGNHLGDPGVLTLLAGLAQLQERTMKDLTTQPRIEEPQDHRLNPITPSVDSVPLNTRGAAYPFSLLELDLGGNRLTSNGLRGLAFYMRNHSRLQYLGLAQTDGADLEAWREFFDSLKGNTTLSHIILDESNLGDQGARLFAEMLRANQSLRQVDLDRNEIGEAGGSDIIEALLYRRRQFPLKHLSLEGNGISAVLLERIQQEVIFN</sequence>
<evidence type="ECO:0000313" key="4">
    <source>
        <dbReference type="Proteomes" id="UP000265140"/>
    </source>
</evidence>
<dbReference type="Ensembl" id="ENSELUT00000060859.2">
    <property type="protein sequence ID" value="ENSELUP00000053097.1"/>
    <property type="gene ID" value="ENSELUG00000026303.2"/>
</dbReference>
<dbReference type="PANTHER" id="PTHR23034">
    <property type="entry name" value="GLUTAMATE-RICH PROTEIN 3"/>
    <property type="match status" value="1"/>
</dbReference>
<dbReference type="SUPFAM" id="SSF52047">
    <property type="entry name" value="RNI-like"/>
    <property type="match status" value="1"/>
</dbReference>
<dbReference type="RefSeq" id="XP_010874373.1">
    <property type="nucleotide sequence ID" value="XM_010876071.4"/>
</dbReference>
<dbReference type="OrthoDB" id="120976at2759"/>
<evidence type="ECO:0000259" key="2">
    <source>
        <dbReference type="Pfam" id="PF15257"/>
    </source>
</evidence>
<dbReference type="AlphaFoldDB" id="A0A6Q2XIJ1"/>
<feature type="compositionally biased region" description="Basic residues" evidence="1">
    <location>
        <begin position="190"/>
        <end position="201"/>
    </location>
</feature>
<reference evidence="3" key="2">
    <citation type="submission" date="2020-02" db="EMBL/GenBank/DDBJ databases">
        <title>Esox lucius (northern pike) genome, fEsoLuc1, primary haplotype.</title>
        <authorList>
            <person name="Myers G."/>
            <person name="Karagic N."/>
            <person name="Meyer A."/>
            <person name="Pippel M."/>
            <person name="Reichard M."/>
            <person name="Winkler S."/>
            <person name="Tracey A."/>
            <person name="Sims Y."/>
            <person name="Howe K."/>
            <person name="Rhie A."/>
            <person name="Formenti G."/>
            <person name="Durbin R."/>
            <person name="Fedrigo O."/>
            <person name="Jarvis E.D."/>
        </authorList>
    </citation>
    <scope>NUCLEOTIDE SEQUENCE [LARGE SCALE GENOMIC DNA]</scope>
</reference>
<name>A0A6Q2XIJ1_ESOLU</name>
<feature type="compositionally biased region" description="Basic and acidic residues" evidence="1">
    <location>
        <begin position="272"/>
        <end position="288"/>
    </location>
</feature>
<feature type="compositionally biased region" description="Basic residues" evidence="1">
    <location>
        <begin position="259"/>
        <end position="268"/>
    </location>
</feature>
<dbReference type="InterPro" id="IPR048257">
    <property type="entry name" value="DUF4590"/>
</dbReference>
<dbReference type="GeneID" id="105014070"/>
<accession>A0A6Q2XIJ1</accession>
<keyword evidence="4" id="KW-1185">Reference proteome</keyword>
<dbReference type="GeneTree" id="ENSGT00530000064485"/>
<reference evidence="4" key="1">
    <citation type="journal article" date="2014" name="PLoS ONE">
        <title>The genome and linkage map of the northern pike (Esox lucius): conserved synteny revealed between the salmonid sister group and the Neoteleostei.</title>
        <authorList>
            <person name="Rondeau E.B."/>
            <person name="Minkley D.R."/>
            <person name="Leong J.S."/>
            <person name="Messmer A.M."/>
            <person name="Jantzen J.R."/>
            <person name="von Schalburg K.R."/>
            <person name="Lemon C."/>
            <person name="Bird N.H."/>
            <person name="Koop B.F."/>
        </authorList>
    </citation>
    <scope>NUCLEOTIDE SEQUENCE</scope>
</reference>
<dbReference type="PANTHER" id="PTHR23034:SF2">
    <property type="entry name" value="GLUTAMATE-RICH PROTEIN 3"/>
    <property type="match status" value="1"/>
</dbReference>
<feature type="compositionally biased region" description="Basic residues" evidence="1">
    <location>
        <begin position="155"/>
        <end position="169"/>
    </location>
</feature>
<reference evidence="3" key="3">
    <citation type="submission" date="2025-08" db="UniProtKB">
        <authorList>
            <consortium name="Ensembl"/>
        </authorList>
    </citation>
    <scope>IDENTIFICATION</scope>
</reference>
<dbReference type="InterPro" id="IPR001611">
    <property type="entry name" value="Leu-rich_rpt"/>
</dbReference>